<keyword evidence="1" id="KW-0175">Coiled coil</keyword>
<gene>
    <name evidence="2" type="ORF">Lbru_1888</name>
</gene>
<dbReference type="AlphaFoldDB" id="A0A0W0SD18"/>
<dbReference type="Proteomes" id="UP000054742">
    <property type="component" value="Unassembled WGS sequence"/>
</dbReference>
<reference evidence="2 3" key="1">
    <citation type="submission" date="2015-11" db="EMBL/GenBank/DDBJ databases">
        <title>Genomic analysis of 38 Legionella species identifies large and diverse effector repertoires.</title>
        <authorList>
            <person name="Burstein D."/>
            <person name="Amaro F."/>
            <person name="Zusman T."/>
            <person name="Lifshitz Z."/>
            <person name="Cohen O."/>
            <person name="Gilbert J.A."/>
            <person name="Pupko T."/>
            <person name="Shuman H.A."/>
            <person name="Segal G."/>
        </authorList>
    </citation>
    <scope>NUCLEOTIDE SEQUENCE [LARGE SCALE GENOMIC DNA]</scope>
    <source>
        <strain evidence="2 3">ATCC 43878</strain>
    </source>
</reference>
<dbReference type="OrthoDB" id="5653997at2"/>
<evidence type="ECO:0000256" key="1">
    <source>
        <dbReference type="SAM" id="Coils"/>
    </source>
</evidence>
<dbReference type="RefSeq" id="WP_058441892.1">
    <property type="nucleotide sequence ID" value="NZ_CAAAHU010000002.1"/>
</dbReference>
<organism evidence="2 3">
    <name type="scientific">Legionella brunensis</name>
    <dbReference type="NCBI Taxonomy" id="29422"/>
    <lineage>
        <taxon>Bacteria</taxon>
        <taxon>Pseudomonadati</taxon>
        <taxon>Pseudomonadota</taxon>
        <taxon>Gammaproteobacteria</taxon>
        <taxon>Legionellales</taxon>
        <taxon>Legionellaceae</taxon>
        <taxon>Legionella</taxon>
    </lineage>
</organism>
<dbReference type="PATRIC" id="fig|29422.6.peg.2014"/>
<protein>
    <submittedName>
        <fullName evidence="2">Uncharacterized protein</fullName>
    </submittedName>
</protein>
<accession>A0A0W0SD18</accession>
<sequence length="510" mass="59023">MKNEKQPSERKARELLHDIKMKVRSLGKRIVDDWIQSNIDGESLGEWLRLKTVINMNHVCNAFYRGSAFYRSDNYHFANAIQPRDENNETITTMASLGPIDYYGLTDETYDQLHVCSSYTIAEGNHSPSQILLDLLFSRTSLDCSAALQIANYLTLLDALKLCHGAKGAQIFDTVFGSKPNEAHNLNQLRFGTMGCFWSADWHDFSPLYFFTVYGEPKVTLENLQNDPDKYVGSRFYIRGNVNYSNKHPRESAQGWNVIFLGLDENRAPLFLAACEVGQRFIFTYQEMLAILEAGFNKFPEYQNNQYASSFCQEGDLVGLKENSQLLFDTLRVKVLLTHPSECIKILSDYCQRNYTRAVLPEGYDTTSKNISPKVIHLPVIQEVKDDHDATLLKFCKSDFRPDPVELRVRDDLDRSLETIRRRHLYFFNDEEARKTYKFIKKAARLLNDIYAADSVEDEEIAIYLQKTLVRINKLEEQLRQNKLQQEELKSLTDFVEQLEVIETERNQPL</sequence>
<feature type="coiled-coil region" evidence="1">
    <location>
        <begin position="465"/>
        <end position="492"/>
    </location>
</feature>
<keyword evidence="3" id="KW-1185">Reference proteome</keyword>
<evidence type="ECO:0000313" key="2">
    <source>
        <dbReference type="EMBL" id="KTC81368.1"/>
    </source>
</evidence>
<name>A0A0W0SD18_9GAMM</name>
<comment type="caution">
    <text evidence="2">The sequence shown here is derived from an EMBL/GenBank/DDBJ whole genome shotgun (WGS) entry which is preliminary data.</text>
</comment>
<dbReference type="EMBL" id="LNXV01000029">
    <property type="protein sequence ID" value="KTC81368.1"/>
    <property type="molecule type" value="Genomic_DNA"/>
</dbReference>
<evidence type="ECO:0000313" key="3">
    <source>
        <dbReference type="Proteomes" id="UP000054742"/>
    </source>
</evidence>
<proteinExistence type="predicted"/>